<reference evidence="1" key="1">
    <citation type="submission" date="2014-05" db="EMBL/GenBank/DDBJ databases">
        <title>The transcriptome of the halophilic microalga Tetraselmis sp. GSL018 isolated from the Great Salt Lake, Utah.</title>
        <authorList>
            <person name="Jinkerson R.E."/>
            <person name="D'Adamo S."/>
            <person name="Posewitz M.C."/>
        </authorList>
    </citation>
    <scope>NUCLEOTIDE SEQUENCE</scope>
    <source>
        <strain evidence="1">GSL018</strain>
    </source>
</reference>
<dbReference type="AlphaFoldDB" id="A0A061R4J5"/>
<accession>A0A061R4J5</accession>
<feature type="non-terminal residue" evidence="1">
    <location>
        <position position="1"/>
    </location>
</feature>
<name>A0A061R4J5_9CHLO</name>
<organism evidence="1">
    <name type="scientific">Tetraselmis sp. GSL018</name>
    <dbReference type="NCBI Taxonomy" id="582737"/>
    <lineage>
        <taxon>Eukaryota</taxon>
        <taxon>Viridiplantae</taxon>
        <taxon>Chlorophyta</taxon>
        <taxon>core chlorophytes</taxon>
        <taxon>Chlorodendrophyceae</taxon>
        <taxon>Chlorodendrales</taxon>
        <taxon>Chlorodendraceae</taxon>
        <taxon>Tetraselmis</taxon>
    </lineage>
</organism>
<protein>
    <submittedName>
        <fullName evidence="1">Uncharacterized protein</fullName>
    </submittedName>
</protein>
<evidence type="ECO:0000313" key="1">
    <source>
        <dbReference type="EMBL" id="JAC65629.1"/>
    </source>
</evidence>
<dbReference type="SUPFAM" id="SSF50923">
    <property type="entry name" value="Hemopexin-like domain"/>
    <property type="match status" value="2"/>
</dbReference>
<dbReference type="Gene3D" id="2.110.10.10">
    <property type="entry name" value="Hemopexin-like domain"/>
    <property type="match status" value="1"/>
</dbReference>
<dbReference type="InterPro" id="IPR036375">
    <property type="entry name" value="Hemopexin-like_dom_sf"/>
</dbReference>
<proteinExistence type="predicted"/>
<dbReference type="EMBL" id="GBEZ01021094">
    <property type="protein sequence ID" value="JAC65629.1"/>
    <property type="molecule type" value="Transcribed_RNA"/>
</dbReference>
<sequence length="591" mass="63929">FATARSIAEAYAAEYLEVYSQELRYVKWGVVAISGALVYATTAVTAYCTGELLGLPRGWVGLSICQGLRAFFSWKMASLYFAGGAVYATSGWLYGFDKINIIALRAIYQFLPQYIGTGSVSEQEIFAVVKKGQLWYEPLGGGVANGPETLPGLTADTCAAFDYDGEVFLVSSGGALNKPLLARGAPVGDTLLDLLDWGTSSRPSAEKHHGKIYDLMDWSAQAVCIHKNRIYLIKDGKVYHEALHGGDFRGPEEWPLVDTSVQGAIMADKRFYVFKGGRIYHEKIGGGQTVGPVKWDIIDDNVQDAFVANGRFYVIKDGELWHEKLGGGDLVGPEKPPYIDWAVQACWEHEGRVFLVRSGRIEHFLIPTSAPAGPKQCPQPLSKSLPASPTPIGLPSIQAAWVLGDWLYMVSAGKVHAQQIGGGERRGPEEWPMIDETVQDAYVHGGRLYVFKGGRVYHAAAGHSVTGTVAGPEAWPLVDASLQAALVTTDSRLGVAQYITSVGKPIYALDEAEASRLLADMVLEQSRSVDLAQQIAALSNSSHITGAMLATYTIIDLCQDFGMNAPTAKAVASKIRSFKRSGVPMSILKGQ</sequence>
<gene>
    <name evidence="1" type="ORF">TSPGSL018_15621</name>
</gene>